<keyword evidence="4" id="KW-0349">Heme</keyword>
<dbReference type="GO" id="GO:0034354">
    <property type="term" value="P:'de novo' NAD+ biosynthetic process from L-tryptophan"/>
    <property type="evidence" value="ECO:0007669"/>
    <property type="project" value="TreeGrafter"/>
</dbReference>
<evidence type="ECO:0000313" key="6">
    <source>
        <dbReference type="Proteomes" id="UP001148614"/>
    </source>
</evidence>
<dbReference type="GO" id="GO:0020037">
    <property type="term" value="F:heme binding"/>
    <property type="evidence" value="ECO:0007669"/>
    <property type="project" value="InterPro"/>
</dbReference>
<dbReference type="PROSITE" id="PS00876">
    <property type="entry name" value="IDO_1"/>
    <property type="match status" value="1"/>
</dbReference>
<dbReference type="Proteomes" id="UP001148614">
    <property type="component" value="Unassembled WGS sequence"/>
</dbReference>
<keyword evidence="6" id="KW-1185">Reference proteome</keyword>
<evidence type="ECO:0000256" key="3">
    <source>
        <dbReference type="ARBA" id="ARBA00023004"/>
    </source>
</evidence>
<dbReference type="PANTHER" id="PTHR28657">
    <property type="entry name" value="INDOLEAMINE 2,3-DIOXYGENASE"/>
    <property type="match status" value="1"/>
</dbReference>
<dbReference type="EMBL" id="JANPWZ010000005">
    <property type="protein sequence ID" value="KAJ3580453.1"/>
    <property type="molecule type" value="Genomic_DNA"/>
</dbReference>
<dbReference type="AlphaFoldDB" id="A0A9W8NPS0"/>
<proteinExistence type="inferred from homology"/>
<dbReference type="InterPro" id="IPR037217">
    <property type="entry name" value="Trp/Indoleamine_2_3_dOase-like"/>
</dbReference>
<organism evidence="5 6">
    <name type="scientific">Xylaria arbuscula</name>
    <dbReference type="NCBI Taxonomy" id="114810"/>
    <lineage>
        <taxon>Eukaryota</taxon>
        <taxon>Fungi</taxon>
        <taxon>Dikarya</taxon>
        <taxon>Ascomycota</taxon>
        <taxon>Pezizomycotina</taxon>
        <taxon>Sordariomycetes</taxon>
        <taxon>Xylariomycetidae</taxon>
        <taxon>Xylariales</taxon>
        <taxon>Xylariaceae</taxon>
        <taxon>Xylaria</taxon>
    </lineage>
</organism>
<dbReference type="SUPFAM" id="SSF140959">
    <property type="entry name" value="Indolic compounds 2,3-dioxygenase-like"/>
    <property type="match status" value="1"/>
</dbReference>
<sequence>MVSEKETTKTVRAGIEDPVTGRESLEIGYTISKTDAGRWIAENLIIDKQTKYNKKITNTQNEDVSNLHSLISTNGFLPVKEPLLRLPDLYYQQWESIMDELPTLIKRKSVRNRIDGLDILQTNRLNTESEWQRAYVILCFLSHSYIWGGDVPSEILPPCITVPFLQVSDHLDLPPIATYAALNLWNFSSTGENFTDLDSLKALHTFSGTEDESWFYSLSVAVEAQGASIIPLMLQATEAIKHKDYATVTHALDALATCIRQLAHLLGRMSEKCDPMVFYHQIRPFLAGTKNMGAAGLPDGVFYDEGDGVGQWMHLRGGSNGQSSLIQFFDLILGIDHPSTGSHHTSTRSSTPSKPTSRELSFHEEVRHYMPGPHRKFLSIVSRLDSIKDFVHSAPISPAQQQLLQSYQGATTAFGDFRQVHMQMVTRYIIVPSRKSRPSSSSEVNLATASLQANKGSTTELTGTGGTELIPFLKTTRDDTYRAGLTVAPNDITLTNARIDVDITHKELTC</sequence>
<evidence type="ECO:0008006" key="7">
    <source>
        <dbReference type="Google" id="ProtNLM"/>
    </source>
</evidence>
<dbReference type="GO" id="GO:0033754">
    <property type="term" value="F:indoleamine 2,3-dioxygenase activity"/>
    <property type="evidence" value="ECO:0007669"/>
    <property type="project" value="TreeGrafter"/>
</dbReference>
<dbReference type="GO" id="GO:0046872">
    <property type="term" value="F:metal ion binding"/>
    <property type="evidence" value="ECO:0007669"/>
    <property type="project" value="UniProtKB-KW"/>
</dbReference>
<reference evidence="5" key="1">
    <citation type="submission" date="2022-07" db="EMBL/GenBank/DDBJ databases">
        <title>Genome Sequence of Xylaria arbuscula.</title>
        <authorList>
            <person name="Buettner E."/>
        </authorList>
    </citation>
    <scope>NUCLEOTIDE SEQUENCE</scope>
    <source>
        <strain evidence="5">VT107</strain>
    </source>
</reference>
<evidence type="ECO:0000313" key="5">
    <source>
        <dbReference type="EMBL" id="KAJ3580453.1"/>
    </source>
</evidence>
<evidence type="ECO:0000256" key="4">
    <source>
        <dbReference type="PIRSR" id="PIRSR600898-1"/>
    </source>
</evidence>
<evidence type="ECO:0000256" key="2">
    <source>
        <dbReference type="ARBA" id="ARBA00022723"/>
    </source>
</evidence>
<dbReference type="GO" id="GO:0005737">
    <property type="term" value="C:cytoplasm"/>
    <property type="evidence" value="ECO:0007669"/>
    <property type="project" value="TreeGrafter"/>
</dbReference>
<comment type="caution">
    <text evidence="5">The sequence shown here is derived from an EMBL/GenBank/DDBJ whole genome shotgun (WGS) entry which is preliminary data.</text>
</comment>
<dbReference type="GO" id="GO:0019441">
    <property type="term" value="P:L-tryptophan catabolic process to kynurenine"/>
    <property type="evidence" value="ECO:0007669"/>
    <property type="project" value="InterPro"/>
</dbReference>
<dbReference type="Gene3D" id="1.20.58.480">
    <property type="match status" value="1"/>
</dbReference>
<evidence type="ECO:0000256" key="1">
    <source>
        <dbReference type="ARBA" id="ARBA00007119"/>
    </source>
</evidence>
<dbReference type="InterPro" id="IPR000898">
    <property type="entry name" value="Indolamine_dOase"/>
</dbReference>
<accession>A0A9W8NPS0</accession>
<feature type="binding site" description="proximal binding residue" evidence="4">
    <location>
        <position position="421"/>
    </location>
    <ligand>
        <name>heme b</name>
        <dbReference type="ChEBI" id="CHEBI:60344"/>
    </ligand>
    <ligandPart>
        <name>Fe</name>
        <dbReference type="ChEBI" id="CHEBI:18248"/>
    </ligandPart>
</feature>
<protein>
    <recommendedName>
        <fullName evidence="7">Indoleamine 2,3-dioxygenase</fullName>
    </recommendedName>
</protein>
<comment type="similarity">
    <text evidence="1">Belongs to the indoleamine 2,3-dioxygenase family.</text>
</comment>
<dbReference type="Pfam" id="PF01231">
    <property type="entry name" value="IDO"/>
    <property type="match status" value="1"/>
</dbReference>
<keyword evidence="2 4" id="KW-0479">Metal-binding</keyword>
<keyword evidence="3 4" id="KW-0408">Iron</keyword>
<gene>
    <name evidence="5" type="ORF">NPX13_g97</name>
</gene>
<name>A0A9W8NPS0_9PEZI</name>
<dbReference type="VEuPathDB" id="FungiDB:F4678DRAFT_234299"/>
<dbReference type="PANTHER" id="PTHR28657:SF10">
    <property type="entry name" value="INDOLEAMINE 2,3-DIOXYGENASE"/>
    <property type="match status" value="1"/>
</dbReference>
<dbReference type="VEuPathDB" id="FungiDB:F4678DRAFT_482818"/>